<keyword evidence="3" id="KW-1185">Reference proteome</keyword>
<reference evidence="2 3" key="1">
    <citation type="journal article" date="2015" name="Nat. Commun.">
        <title>Outbred genome sequencing and CRISPR/Cas9 gene editing in butterflies.</title>
        <authorList>
            <person name="Li X."/>
            <person name="Fan D."/>
            <person name="Zhang W."/>
            <person name="Liu G."/>
            <person name="Zhang L."/>
            <person name="Zhao L."/>
            <person name="Fang X."/>
            <person name="Chen L."/>
            <person name="Dong Y."/>
            <person name="Chen Y."/>
            <person name="Ding Y."/>
            <person name="Zhao R."/>
            <person name="Feng M."/>
            <person name="Zhu Y."/>
            <person name="Feng Y."/>
            <person name="Jiang X."/>
            <person name="Zhu D."/>
            <person name="Xiang H."/>
            <person name="Feng X."/>
            <person name="Li S."/>
            <person name="Wang J."/>
            <person name="Zhang G."/>
            <person name="Kronforst M.R."/>
            <person name="Wang W."/>
        </authorList>
    </citation>
    <scope>NUCLEOTIDE SEQUENCE [LARGE SCALE GENOMIC DNA]</scope>
    <source>
        <strain evidence="2">Ya'a_city_454_Px</strain>
        <tissue evidence="2">Whole body</tissue>
    </source>
</reference>
<organism evidence="2 3">
    <name type="scientific">Papilio xuthus</name>
    <name type="common">Asian swallowtail butterfly</name>
    <dbReference type="NCBI Taxonomy" id="66420"/>
    <lineage>
        <taxon>Eukaryota</taxon>
        <taxon>Metazoa</taxon>
        <taxon>Ecdysozoa</taxon>
        <taxon>Arthropoda</taxon>
        <taxon>Hexapoda</taxon>
        <taxon>Insecta</taxon>
        <taxon>Pterygota</taxon>
        <taxon>Neoptera</taxon>
        <taxon>Endopterygota</taxon>
        <taxon>Lepidoptera</taxon>
        <taxon>Glossata</taxon>
        <taxon>Ditrysia</taxon>
        <taxon>Papilionoidea</taxon>
        <taxon>Papilionidae</taxon>
        <taxon>Papilioninae</taxon>
        <taxon>Papilio</taxon>
    </lineage>
</organism>
<evidence type="ECO:0000313" key="3">
    <source>
        <dbReference type="Proteomes" id="UP000053268"/>
    </source>
</evidence>
<gene>
    <name evidence="2" type="ORF">RR46_00070</name>
</gene>
<dbReference type="EMBL" id="LADI01009317">
    <property type="protein sequence ID" value="KPJ20699.1"/>
    <property type="molecule type" value="Genomic_DNA"/>
</dbReference>
<protein>
    <submittedName>
        <fullName evidence="2">Uncharacterized protein</fullName>
    </submittedName>
</protein>
<accession>A0A0N1PJQ1</accession>
<feature type="coiled-coil region" evidence="1">
    <location>
        <begin position="11"/>
        <end position="55"/>
    </location>
</feature>
<dbReference type="Proteomes" id="UP000053268">
    <property type="component" value="Unassembled WGS sequence"/>
</dbReference>
<keyword evidence="1" id="KW-0175">Coiled coil</keyword>
<proteinExistence type="predicted"/>
<evidence type="ECO:0000313" key="2">
    <source>
        <dbReference type="EMBL" id="KPJ20699.1"/>
    </source>
</evidence>
<dbReference type="AlphaFoldDB" id="A0A0N1PJQ1"/>
<comment type="caution">
    <text evidence="2">The sequence shown here is derived from an EMBL/GenBank/DDBJ whole genome shotgun (WGS) entry which is preliminary data.</text>
</comment>
<name>A0A0N1PJQ1_PAPXU</name>
<sequence length="66" mass="7958">MRNSAPLDESVRQLRSELEEAQTRRAELESRLLELEKERDRLEQEKEIEAQKAKEVSYIRLYEKPL</sequence>
<evidence type="ECO:0000256" key="1">
    <source>
        <dbReference type="SAM" id="Coils"/>
    </source>
</evidence>